<dbReference type="InterPro" id="IPR012910">
    <property type="entry name" value="Plug_dom"/>
</dbReference>
<feature type="domain" description="TonB-dependent receptor plug" evidence="5">
    <location>
        <begin position="140"/>
        <end position="220"/>
    </location>
</feature>
<feature type="chain" id="PRO_5013386954" evidence="4">
    <location>
        <begin position="19"/>
        <end position="800"/>
    </location>
</feature>
<evidence type="ECO:0000313" key="7">
    <source>
        <dbReference type="EMBL" id="SKB71953.1"/>
    </source>
</evidence>
<keyword evidence="4" id="KW-0732">Signal</keyword>
<dbReference type="InterPro" id="IPR036942">
    <property type="entry name" value="Beta-barrel_TonB_sf"/>
</dbReference>
<keyword evidence="3" id="KW-0998">Cell outer membrane</keyword>
<evidence type="ECO:0000259" key="5">
    <source>
        <dbReference type="Pfam" id="PF07715"/>
    </source>
</evidence>
<dbReference type="SUPFAM" id="SSF49464">
    <property type="entry name" value="Carboxypeptidase regulatory domain-like"/>
    <property type="match status" value="1"/>
</dbReference>
<dbReference type="Gene3D" id="2.40.170.20">
    <property type="entry name" value="TonB-dependent receptor, beta-barrel domain"/>
    <property type="match status" value="1"/>
</dbReference>
<dbReference type="Gene3D" id="2.60.40.1120">
    <property type="entry name" value="Carboxypeptidase-like, regulatory domain"/>
    <property type="match status" value="1"/>
</dbReference>
<dbReference type="PANTHER" id="PTHR40980">
    <property type="entry name" value="PLUG DOMAIN-CONTAINING PROTEIN"/>
    <property type="match status" value="1"/>
</dbReference>
<dbReference type="SUPFAM" id="SSF56935">
    <property type="entry name" value="Porins"/>
    <property type="match status" value="1"/>
</dbReference>
<proteinExistence type="predicted"/>
<accession>A0A1T5DKH6</accession>
<evidence type="ECO:0000256" key="2">
    <source>
        <dbReference type="ARBA" id="ARBA00023136"/>
    </source>
</evidence>
<protein>
    <submittedName>
        <fullName evidence="7">Outer membrane receptor proteins, mostly Fe transport</fullName>
    </submittedName>
</protein>
<organism evidence="7 8">
    <name type="scientific">Sphingobacterium nematocida</name>
    <dbReference type="NCBI Taxonomy" id="1513896"/>
    <lineage>
        <taxon>Bacteria</taxon>
        <taxon>Pseudomonadati</taxon>
        <taxon>Bacteroidota</taxon>
        <taxon>Sphingobacteriia</taxon>
        <taxon>Sphingobacteriales</taxon>
        <taxon>Sphingobacteriaceae</taxon>
        <taxon>Sphingobacterium</taxon>
    </lineage>
</organism>
<dbReference type="Pfam" id="PF07715">
    <property type="entry name" value="Plug"/>
    <property type="match status" value="1"/>
</dbReference>
<evidence type="ECO:0000259" key="6">
    <source>
        <dbReference type="Pfam" id="PF14905"/>
    </source>
</evidence>
<dbReference type="GO" id="GO:0009279">
    <property type="term" value="C:cell outer membrane"/>
    <property type="evidence" value="ECO:0007669"/>
    <property type="project" value="UniProtKB-SubCell"/>
</dbReference>
<keyword evidence="8" id="KW-1185">Reference proteome</keyword>
<keyword evidence="2" id="KW-0472">Membrane</keyword>
<dbReference type="STRING" id="1513896.SAMN05660841_02028"/>
<dbReference type="Pfam" id="PF13620">
    <property type="entry name" value="CarboxypepD_reg"/>
    <property type="match status" value="1"/>
</dbReference>
<name>A0A1T5DKH6_9SPHI</name>
<dbReference type="RefSeq" id="WP_079642964.1">
    <property type="nucleotide sequence ID" value="NZ_FUZF01000007.1"/>
</dbReference>
<feature type="domain" description="Outer membrane protein beta-barrel" evidence="6">
    <location>
        <begin position="378"/>
        <end position="777"/>
    </location>
</feature>
<evidence type="ECO:0000256" key="4">
    <source>
        <dbReference type="SAM" id="SignalP"/>
    </source>
</evidence>
<sequence>MKRVLFLMLSLFSLSATAIQRPAIHGKVVNQDNEPINGASVYLITTTARAILKTAVTNADGVYTILDYPRGTFIVEATAIGFGKGETEIFSVDDSGLGLPVIKLGPQTKEIETVTVRRELPLIQSTNGKLVMNVENSSVSAGNNAFEVLQRAPGVSVDKDDNISLMGQQGVNVTIDGRPTYMTGEQLATFLKSTDGSQIKSIELSTTRSAKDDAEGAAGVINITLKKNKLEGFNGSFVASAGLGLKFRGNSSINLNYKKNNTTFFSTYSYTDNRTKETLDIMRVIPDGQQKTIFDQVTELGEKDRTHNYRLGVEQKTSNRNTLMFQFSGNNNVENQDNPGVTKIGSKVGVIDSIMKAFTVGKETFNKYSFNANNEFRIDTSGKKLTVDLDYSLFKTNTLLNYEYNTSPDGSDIYPTERERSDALTDIKIFAAKLDYTQKLWKGNIETGLKYSNVESDNGIVFDQEISGQWQNNTGRSNTFNYVEQIAAGYFDYSTQVKKWGIKAGLRGEYTISDGVSETENKKVKRDYFDLFPSASLSYNLSENHVFALNYARKISRPSYRHLNPFEYYIDKRTFMRGNPYLNAQYTDGFSLNYTLFKMFNIAVGHDFTNDAMVESMGQDTVAKTTWVIRENLGKQNTTYLNLTIPVRIGKFWTMYNNLTGIYMHFRGPIAGYYVNQGSVFFQGNSTSNFKINKSVSAELAMRYNSPFLYNVYKIEGRFNTDIGMTYNFKDQRSSLKLAVTDVLHSNHNNLFTKFQEYDSEIRQYNDTQSVQITFNYKFGNLKQAIRRRDNASDEKDRAQ</sequence>
<evidence type="ECO:0000256" key="3">
    <source>
        <dbReference type="ARBA" id="ARBA00023237"/>
    </source>
</evidence>
<keyword evidence="7" id="KW-0675">Receptor</keyword>
<evidence type="ECO:0000256" key="1">
    <source>
        <dbReference type="ARBA" id="ARBA00004442"/>
    </source>
</evidence>
<evidence type="ECO:0000313" key="8">
    <source>
        <dbReference type="Proteomes" id="UP000190150"/>
    </source>
</evidence>
<feature type="signal peptide" evidence="4">
    <location>
        <begin position="1"/>
        <end position="18"/>
    </location>
</feature>
<dbReference type="Proteomes" id="UP000190150">
    <property type="component" value="Unassembled WGS sequence"/>
</dbReference>
<dbReference type="EMBL" id="FUZF01000007">
    <property type="protein sequence ID" value="SKB71953.1"/>
    <property type="molecule type" value="Genomic_DNA"/>
</dbReference>
<dbReference type="Gene3D" id="2.170.130.10">
    <property type="entry name" value="TonB-dependent receptor, plug domain"/>
    <property type="match status" value="1"/>
</dbReference>
<dbReference type="InterPro" id="IPR008969">
    <property type="entry name" value="CarboxyPept-like_regulatory"/>
</dbReference>
<comment type="subcellular location">
    <subcellularLocation>
        <location evidence="1">Cell outer membrane</location>
    </subcellularLocation>
</comment>
<dbReference type="Pfam" id="PF14905">
    <property type="entry name" value="OMP_b-brl_3"/>
    <property type="match status" value="1"/>
</dbReference>
<reference evidence="8" key="1">
    <citation type="submission" date="2017-02" db="EMBL/GenBank/DDBJ databases">
        <authorList>
            <person name="Varghese N."/>
            <person name="Submissions S."/>
        </authorList>
    </citation>
    <scope>NUCLEOTIDE SEQUENCE [LARGE SCALE GENOMIC DNA]</scope>
    <source>
        <strain evidence="8">DSM 24091</strain>
    </source>
</reference>
<gene>
    <name evidence="7" type="ORF">SAMN05660841_02028</name>
</gene>
<dbReference type="OrthoDB" id="606851at2"/>
<dbReference type="AlphaFoldDB" id="A0A1T5DKH6"/>
<dbReference type="InterPro" id="IPR037066">
    <property type="entry name" value="Plug_dom_sf"/>
</dbReference>
<dbReference type="InterPro" id="IPR041700">
    <property type="entry name" value="OMP_b-brl_3"/>
</dbReference>
<dbReference type="PANTHER" id="PTHR40980:SF4">
    <property type="entry name" value="TONB-DEPENDENT RECEPTOR-LIKE BETA-BARREL DOMAIN-CONTAINING PROTEIN"/>
    <property type="match status" value="1"/>
</dbReference>